<feature type="transmembrane region" description="Helical" evidence="17">
    <location>
        <begin position="46"/>
        <end position="66"/>
    </location>
</feature>
<organism evidence="19 20">
    <name type="scientific">Capsaspora owczarzaki (strain ATCC 30864)</name>
    <dbReference type="NCBI Taxonomy" id="595528"/>
    <lineage>
        <taxon>Eukaryota</taxon>
        <taxon>Filasterea</taxon>
        <taxon>Capsaspora</taxon>
    </lineage>
</organism>
<dbReference type="OrthoDB" id="2603at2759"/>
<proteinExistence type="inferred from homology"/>
<dbReference type="GO" id="GO:0046872">
    <property type="term" value="F:metal ion binding"/>
    <property type="evidence" value="ECO:0007669"/>
    <property type="project" value="UniProtKB-KW"/>
</dbReference>
<keyword evidence="9 17" id="KW-0812">Transmembrane</keyword>
<feature type="domain" description="Glycosyltransferase 2-like" evidence="18">
    <location>
        <begin position="87"/>
        <end position="247"/>
    </location>
</feature>
<evidence type="ECO:0000256" key="10">
    <source>
        <dbReference type="ARBA" id="ARBA00022723"/>
    </source>
</evidence>
<evidence type="ECO:0000313" key="19">
    <source>
        <dbReference type="EMBL" id="KJE90541.1"/>
    </source>
</evidence>
<keyword evidence="10" id="KW-0479">Metal-binding</keyword>
<dbReference type="GO" id="GO:0006488">
    <property type="term" value="P:dolichol-linked oligosaccharide biosynthetic process"/>
    <property type="evidence" value="ECO:0007669"/>
    <property type="project" value="TreeGrafter"/>
</dbReference>
<keyword evidence="12 17" id="KW-1133">Transmembrane helix</keyword>
<keyword evidence="13 17" id="KW-0472">Membrane</keyword>
<comment type="cofactor">
    <cofactor evidence="3">
        <name>Mg(2+)</name>
        <dbReference type="ChEBI" id="CHEBI:18420"/>
    </cofactor>
</comment>
<dbReference type="CDD" id="cd06442">
    <property type="entry name" value="DPM1_like"/>
    <property type="match status" value="1"/>
</dbReference>
<evidence type="ECO:0000256" key="4">
    <source>
        <dbReference type="ARBA" id="ARBA00004308"/>
    </source>
</evidence>
<evidence type="ECO:0000256" key="16">
    <source>
        <dbReference type="RuleBase" id="RU365083"/>
    </source>
</evidence>
<keyword evidence="16" id="KW-0256">Endoplasmic reticulum</keyword>
<evidence type="ECO:0000256" key="17">
    <source>
        <dbReference type="SAM" id="Phobius"/>
    </source>
</evidence>
<evidence type="ECO:0000256" key="7">
    <source>
        <dbReference type="ARBA" id="ARBA00022676"/>
    </source>
</evidence>
<dbReference type="SUPFAM" id="SSF53448">
    <property type="entry name" value="Nucleotide-diphospho-sugar transferases"/>
    <property type="match status" value="1"/>
</dbReference>
<comment type="function">
    <text evidence="15 16">Transfers mannose from GDP-mannose to dolichol monophosphate to form dolichol phosphate mannose (Dol-P-Man) which is the mannosyl donor in pathways leading to N-glycosylation, glycosyl phosphatidylinositol membrane anchoring, and O-mannosylation of proteins.</text>
</comment>
<keyword evidence="20" id="KW-1185">Reference proteome</keyword>
<dbReference type="PANTHER" id="PTHR43398">
    <property type="entry name" value="DOLICHOL-PHOSPHATE MANNOSYLTRANSFERASE SUBUNIT 1"/>
    <property type="match status" value="1"/>
</dbReference>
<evidence type="ECO:0000256" key="11">
    <source>
        <dbReference type="ARBA" id="ARBA00022842"/>
    </source>
</evidence>
<keyword evidence="14" id="KW-0464">Manganese</keyword>
<evidence type="ECO:0000313" key="20">
    <source>
        <dbReference type="Proteomes" id="UP000008743"/>
    </source>
</evidence>
<dbReference type="PhylomeDB" id="A0A0D2U5Z4"/>
<evidence type="ECO:0000256" key="9">
    <source>
        <dbReference type="ARBA" id="ARBA00022692"/>
    </source>
</evidence>
<evidence type="ECO:0000256" key="2">
    <source>
        <dbReference type="ARBA" id="ARBA00001936"/>
    </source>
</evidence>
<comment type="cofactor">
    <cofactor evidence="2">
        <name>Mn(2+)</name>
        <dbReference type="ChEBI" id="CHEBI:29035"/>
    </cofactor>
</comment>
<dbReference type="InterPro" id="IPR029044">
    <property type="entry name" value="Nucleotide-diphossugar_trans"/>
</dbReference>
<evidence type="ECO:0000256" key="13">
    <source>
        <dbReference type="ARBA" id="ARBA00023136"/>
    </source>
</evidence>
<name>A0A0D2U5Z4_CAPO3</name>
<comment type="pathway">
    <text evidence="5 16">Protein modification; protein glycosylation.</text>
</comment>
<dbReference type="InterPro" id="IPR001173">
    <property type="entry name" value="Glyco_trans_2-like"/>
</dbReference>
<dbReference type="Gene3D" id="3.90.550.10">
    <property type="entry name" value="Spore Coat Polysaccharide Biosynthesis Protein SpsA, Chain A"/>
    <property type="match status" value="1"/>
</dbReference>
<dbReference type="GO" id="GO:0006506">
    <property type="term" value="P:GPI anchor biosynthetic process"/>
    <property type="evidence" value="ECO:0007669"/>
    <property type="project" value="TreeGrafter"/>
</dbReference>
<comment type="cofactor">
    <cofactor evidence="1">
        <name>Ca(2+)</name>
        <dbReference type="ChEBI" id="CHEBI:29108"/>
    </cofactor>
</comment>
<comment type="similarity">
    <text evidence="6 16">Belongs to the glycosyltransferase 2 family.</text>
</comment>
<dbReference type="STRING" id="595528.A0A0D2U5Z4"/>
<keyword evidence="8 16" id="KW-0808">Transferase</keyword>
<dbReference type="RefSeq" id="XP_004364712.2">
    <property type="nucleotide sequence ID" value="XM_004364655.2"/>
</dbReference>
<dbReference type="eggNOG" id="KOG2978">
    <property type="taxonomic scope" value="Eukaryota"/>
</dbReference>
<sequence length="391" mass="43219">MPPPPSSPAVGSGTSDAFSGLAFRLKKRLQKQYREFLLQHGQPTGLAYVLVAAIMVLILFVVITSFTSPRGMDDFRDMHKPTERRISIIVPTYKEAENLPPLAERVFAACAKSNLDAELIVVDDNSQDGSVEAVETLAKTYNMRIVVREHERGLSSAVLRGFQEAEHPVLVVMDADLSHPPESLAELVEPIIQGVSDFTIGSRYADGGSIKDWPLLRRLISAGATMLARPLVSVSDPMSGFIALRRRMWLGAQNVNPMGFKIGLELMIKSHAQRIQEIPISFTDRVRGQSKLKLKTQVQYVLHLMSLYWYVYPMLFTGTVLATLGICVLVARAIVRRSRRGFFGGSSVLPQYRTAHPAGAHSQFGNGSNDRYHVDAHSFGLPSKSGFGELR</sequence>
<dbReference type="AlphaFoldDB" id="A0A0D2U5Z4"/>
<accession>A0A0D2U5Z4</accession>
<comment type="subcellular location">
    <subcellularLocation>
        <location evidence="4">Endomembrane system</location>
    </subcellularLocation>
    <subcellularLocation>
        <location evidence="16">Endoplasmic reticulum</location>
    </subcellularLocation>
</comment>
<feature type="transmembrane region" description="Helical" evidence="17">
    <location>
        <begin position="307"/>
        <end position="331"/>
    </location>
</feature>
<dbReference type="Proteomes" id="UP000008743">
    <property type="component" value="Unassembled WGS sequence"/>
</dbReference>
<dbReference type="InterPro" id="IPR039528">
    <property type="entry name" value="DPM1-like"/>
</dbReference>
<dbReference type="InParanoid" id="A0A0D2U5Z4"/>
<evidence type="ECO:0000256" key="5">
    <source>
        <dbReference type="ARBA" id="ARBA00004922"/>
    </source>
</evidence>
<dbReference type="PANTHER" id="PTHR43398:SF1">
    <property type="entry name" value="DOLICHOL-PHOSPHATE MANNOSYLTRANSFERASE SUBUNIT 1"/>
    <property type="match status" value="1"/>
</dbReference>
<protein>
    <recommendedName>
        <fullName evidence="16">Dolichol-phosphate mannosyltransferase subunit 1</fullName>
        <ecNumber evidence="16">2.4.1.83</ecNumber>
    </recommendedName>
</protein>
<comment type="catalytic activity">
    <reaction evidence="16">
        <text>a di-trans,poly-cis-dolichyl phosphate + GDP-alpha-D-mannose = a di-trans,poly-cis-dolichyl beta-D-mannosyl phosphate + GDP</text>
        <dbReference type="Rhea" id="RHEA:21184"/>
        <dbReference type="Rhea" id="RHEA-COMP:19498"/>
        <dbReference type="Rhea" id="RHEA-COMP:19501"/>
        <dbReference type="ChEBI" id="CHEBI:57527"/>
        <dbReference type="ChEBI" id="CHEBI:57683"/>
        <dbReference type="ChEBI" id="CHEBI:58189"/>
        <dbReference type="ChEBI" id="CHEBI:58211"/>
    </reaction>
</comment>
<dbReference type="GO" id="GO:0035269">
    <property type="term" value="P:protein O-linked glycosylation via mannose"/>
    <property type="evidence" value="ECO:0007669"/>
    <property type="project" value="TreeGrafter"/>
</dbReference>
<dbReference type="EMBL" id="KE346361">
    <property type="protein sequence ID" value="KJE90541.1"/>
    <property type="molecule type" value="Genomic_DNA"/>
</dbReference>
<comment type="subunit">
    <text evidence="16">Component of the dolichol-phosphate mannose (DPM) synthase complex.</text>
</comment>
<evidence type="ECO:0000256" key="12">
    <source>
        <dbReference type="ARBA" id="ARBA00022989"/>
    </source>
</evidence>
<evidence type="ECO:0000256" key="14">
    <source>
        <dbReference type="ARBA" id="ARBA00023211"/>
    </source>
</evidence>
<evidence type="ECO:0000259" key="18">
    <source>
        <dbReference type="Pfam" id="PF00535"/>
    </source>
</evidence>
<evidence type="ECO:0000256" key="1">
    <source>
        <dbReference type="ARBA" id="ARBA00001913"/>
    </source>
</evidence>
<dbReference type="UniPathway" id="UPA00378"/>
<evidence type="ECO:0000256" key="8">
    <source>
        <dbReference type="ARBA" id="ARBA00022679"/>
    </source>
</evidence>
<dbReference type="GO" id="GO:0004582">
    <property type="term" value="F:dolichyl-phosphate beta-D-mannosyltransferase activity"/>
    <property type="evidence" value="ECO:0007669"/>
    <property type="project" value="UniProtKB-UniRule"/>
</dbReference>
<dbReference type="GO" id="GO:0016020">
    <property type="term" value="C:membrane"/>
    <property type="evidence" value="ECO:0007669"/>
    <property type="project" value="UniProtKB-ARBA"/>
</dbReference>
<evidence type="ECO:0000256" key="15">
    <source>
        <dbReference type="ARBA" id="ARBA00053724"/>
    </source>
</evidence>
<dbReference type="EC" id="2.4.1.83" evidence="16"/>
<keyword evidence="11" id="KW-0460">Magnesium</keyword>
<keyword evidence="7 16" id="KW-0328">Glycosyltransferase</keyword>
<reference evidence="20" key="1">
    <citation type="submission" date="2011-02" db="EMBL/GenBank/DDBJ databases">
        <title>The Genome Sequence of Capsaspora owczarzaki ATCC 30864.</title>
        <authorList>
            <person name="Russ C."/>
            <person name="Cuomo C."/>
            <person name="Burger G."/>
            <person name="Gray M.W."/>
            <person name="Holland P.W.H."/>
            <person name="King N."/>
            <person name="Lang F.B.F."/>
            <person name="Roger A.J."/>
            <person name="Ruiz-Trillo I."/>
            <person name="Young S.K."/>
            <person name="Zeng Q."/>
            <person name="Gargeya S."/>
            <person name="Alvarado L."/>
            <person name="Berlin A."/>
            <person name="Chapman S.B."/>
            <person name="Chen Z."/>
            <person name="Freedman E."/>
            <person name="Gellesch M."/>
            <person name="Goldberg J."/>
            <person name="Griggs A."/>
            <person name="Gujja S."/>
            <person name="Heilman E."/>
            <person name="Heiman D."/>
            <person name="Howarth C."/>
            <person name="Mehta T."/>
            <person name="Neiman D."/>
            <person name="Pearson M."/>
            <person name="Roberts A."/>
            <person name="Saif S."/>
            <person name="Shea T."/>
            <person name="Shenoy N."/>
            <person name="Sisk P."/>
            <person name="Stolte C."/>
            <person name="Sykes S."/>
            <person name="White J."/>
            <person name="Yandava C."/>
            <person name="Haas B."/>
            <person name="Nusbaum C."/>
            <person name="Birren B."/>
        </authorList>
    </citation>
    <scope>NUCLEOTIDE SEQUENCE</scope>
    <source>
        <strain evidence="20">ATCC 30864</strain>
    </source>
</reference>
<evidence type="ECO:0000256" key="6">
    <source>
        <dbReference type="ARBA" id="ARBA00006739"/>
    </source>
</evidence>
<dbReference type="FunFam" id="3.90.550.10:FF:000119">
    <property type="entry name" value="Dolichol-phosphate mannosyltransferase subunit 1"/>
    <property type="match status" value="1"/>
</dbReference>
<dbReference type="GO" id="GO:0005783">
    <property type="term" value="C:endoplasmic reticulum"/>
    <property type="evidence" value="ECO:0007669"/>
    <property type="project" value="UniProtKB-SubCell"/>
</dbReference>
<dbReference type="Pfam" id="PF00535">
    <property type="entry name" value="Glycos_transf_2"/>
    <property type="match status" value="1"/>
</dbReference>
<evidence type="ECO:0000256" key="3">
    <source>
        <dbReference type="ARBA" id="ARBA00001946"/>
    </source>
</evidence>
<gene>
    <name evidence="19" type="ORF">CAOG_001844</name>
</gene>